<evidence type="ECO:0000313" key="1">
    <source>
        <dbReference type="EnsemblProtists" id="EOD22479"/>
    </source>
</evidence>
<dbReference type="RefSeq" id="XP_005774908.1">
    <property type="nucleotide sequence ID" value="XM_005774851.1"/>
</dbReference>
<reference evidence="1" key="2">
    <citation type="submission" date="2024-10" db="UniProtKB">
        <authorList>
            <consortium name="EnsemblProtists"/>
        </authorList>
    </citation>
    <scope>IDENTIFICATION</scope>
</reference>
<dbReference type="KEGG" id="ehx:EMIHUDRAFT_116757"/>
<organism evidence="1 2">
    <name type="scientific">Emiliania huxleyi (strain CCMP1516)</name>
    <dbReference type="NCBI Taxonomy" id="280463"/>
    <lineage>
        <taxon>Eukaryota</taxon>
        <taxon>Haptista</taxon>
        <taxon>Haptophyta</taxon>
        <taxon>Prymnesiophyceae</taxon>
        <taxon>Isochrysidales</taxon>
        <taxon>Noelaerhabdaceae</taxon>
        <taxon>Emiliania</taxon>
    </lineage>
</organism>
<dbReference type="InterPro" id="IPR043129">
    <property type="entry name" value="ATPase_NBD"/>
</dbReference>
<reference evidence="2" key="1">
    <citation type="journal article" date="2013" name="Nature">
        <title>Pan genome of the phytoplankton Emiliania underpins its global distribution.</title>
        <authorList>
            <person name="Read B.A."/>
            <person name="Kegel J."/>
            <person name="Klute M.J."/>
            <person name="Kuo A."/>
            <person name="Lefebvre S.C."/>
            <person name="Maumus F."/>
            <person name="Mayer C."/>
            <person name="Miller J."/>
            <person name="Monier A."/>
            <person name="Salamov A."/>
            <person name="Young J."/>
            <person name="Aguilar M."/>
            <person name="Claverie J.M."/>
            <person name="Frickenhaus S."/>
            <person name="Gonzalez K."/>
            <person name="Herman E.K."/>
            <person name="Lin Y.C."/>
            <person name="Napier J."/>
            <person name="Ogata H."/>
            <person name="Sarno A.F."/>
            <person name="Shmutz J."/>
            <person name="Schroeder D."/>
            <person name="de Vargas C."/>
            <person name="Verret F."/>
            <person name="von Dassow P."/>
            <person name="Valentin K."/>
            <person name="Van de Peer Y."/>
            <person name="Wheeler G."/>
            <person name="Dacks J.B."/>
            <person name="Delwiche C.F."/>
            <person name="Dyhrman S.T."/>
            <person name="Glockner G."/>
            <person name="John U."/>
            <person name="Richards T."/>
            <person name="Worden A.Z."/>
            <person name="Zhang X."/>
            <person name="Grigoriev I.V."/>
            <person name="Allen A.E."/>
            <person name="Bidle K."/>
            <person name="Borodovsky M."/>
            <person name="Bowler C."/>
            <person name="Brownlee C."/>
            <person name="Cock J.M."/>
            <person name="Elias M."/>
            <person name="Gladyshev V.N."/>
            <person name="Groth M."/>
            <person name="Guda C."/>
            <person name="Hadaegh A."/>
            <person name="Iglesias-Rodriguez M.D."/>
            <person name="Jenkins J."/>
            <person name="Jones B.M."/>
            <person name="Lawson T."/>
            <person name="Leese F."/>
            <person name="Lindquist E."/>
            <person name="Lobanov A."/>
            <person name="Lomsadze A."/>
            <person name="Malik S.B."/>
            <person name="Marsh M.E."/>
            <person name="Mackinder L."/>
            <person name="Mock T."/>
            <person name="Mueller-Roeber B."/>
            <person name="Pagarete A."/>
            <person name="Parker M."/>
            <person name="Probert I."/>
            <person name="Quesneville H."/>
            <person name="Raines C."/>
            <person name="Rensing S.A."/>
            <person name="Riano-Pachon D.M."/>
            <person name="Richier S."/>
            <person name="Rokitta S."/>
            <person name="Shiraiwa Y."/>
            <person name="Soanes D.M."/>
            <person name="van der Giezen M."/>
            <person name="Wahlund T.M."/>
            <person name="Williams B."/>
            <person name="Wilson W."/>
            <person name="Wolfe G."/>
            <person name="Wurch L.L."/>
        </authorList>
    </citation>
    <scope>NUCLEOTIDE SEQUENCE</scope>
</reference>
<evidence type="ECO:0000313" key="2">
    <source>
        <dbReference type="Proteomes" id="UP000013827"/>
    </source>
</evidence>
<protein>
    <submittedName>
        <fullName evidence="1">Uncharacterized protein</fullName>
    </submittedName>
</protein>
<dbReference type="SUPFAM" id="SSF53067">
    <property type="entry name" value="Actin-like ATPase domain"/>
    <property type="match status" value="1"/>
</dbReference>
<dbReference type="HOGENOM" id="CLU_485241_0_0_1"/>
<proteinExistence type="predicted"/>
<dbReference type="PaxDb" id="2903-EOD22479"/>
<dbReference type="GeneID" id="17268024"/>
<dbReference type="OMA" id="MHINNLA"/>
<accession>A0A0D3JG44</accession>
<keyword evidence="2" id="KW-1185">Reference proteome</keyword>
<dbReference type="AlphaFoldDB" id="A0A0D3JG44"/>
<sequence length="601" mass="61365">MVGAFDQVMEPLSAVELKLQACPECNCESITLLAQRPPPLEPYAFAMRIPKPNQPLRERALELLTARAVTIAAAIIGTAHVSLVCEFDETFQAFGAFFHSNPKLAAHLKQYGQEFKVSRAQLDDVPSVMRSLPFIPASAAHSKHDNSTAAAAGASGNLADRDVYIGVDYGRSDVKCAAVDVDGTELATYVTRWWRAPGRLADADACAAAVPVPVEEGSREYVDPAMLTTIEAPLRCMGEAAIEVIGKAAAAAATAAAAAAAAAAKDGESESAAAAAGGGSGTIRVCGLGLSAAGCVIDGKLCGLPPAFAGCDPTAAAPTLRVLEKALWRFVARHVSARVEGARVDGAPTAAVTMVAPGDAKTFLVNDGDASALWGSKGLASAEGENATAIGLYLSCGTGLAGGVVNARGERCSGGVFEMGKLIVGLPRPPSVRSVEGASAGVGAGAAAGATAATTAMALPTHDTLGVAGAAQGMAGTQRSFFHLLAARGGARIEGKAEQRSAIVAMQSRPLDAAVRTMFEQLGTSLAQFVTELGAYLPFQLTHVEVGGKLTDAASGEVMLTRAGRYLAPYGISVRRANESEFGQALAMAECARDAPVGGVE</sequence>
<name>A0A0D3JG44_EMIH1</name>
<dbReference type="EnsemblProtists" id="EOD22479">
    <property type="protein sequence ID" value="EOD22479"/>
    <property type="gene ID" value="EMIHUDRAFT_116757"/>
</dbReference>
<dbReference type="Proteomes" id="UP000013827">
    <property type="component" value="Unassembled WGS sequence"/>
</dbReference>